<keyword evidence="3" id="KW-0862">Zinc</keyword>
<feature type="coiled-coil region" evidence="6">
    <location>
        <begin position="800"/>
        <end position="828"/>
    </location>
</feature>
<dbReference type="SUPFAM" id="SSF81901">
    <property type="entry name" value="HCP-like"/>
    <property type="match status" value="1"/>
</dbReference>
<dbReference type="PROSITE" id="PS50865">
    <property type="entry name" value="ZF_MYND_2"/>
    <property type="match status" value="1"/>
</dbReference>
<dbReference type="InterPro" id="IPR050767">
    <property type="entry name" value="Sel1_AlgK"/>
</dbReference>
<gene>
    <name evidence="8" type="ORF">MICPUCDRAFT_57668</name>
</gene>
<evidence type="ECO:0000256" key="2">
    <source>
        <dbReference type="ARBA" id="ARBA00022771"/>
    </source>
</evidence>
<dbReference type="Proteomes" id="UP000001876">
    <property type="component" value="Unassembled WGS sequence"/>
</dbReference>
<keyword evidence="6" id="KW-0175">Coiled coil</keyword>
<protein>
    <submittedName>
        <fullName evidence="8">Predicted protein</fullName>
    </submittedName>
</protein>
<dbReference type="GO" id="GO:0008270">
    <property type="term" value="F:zinc ion binding"/>
    <property type="evidence" value="ECO:0007669"/>
    <property type="project" value="UniProtKB-KW"/>
</dbReference>
<dbReference type="KEGG" id="mpp:MICPUCDRAFT_57668"/>
<dbReference type="EMBL" id="GG663738">
    <property type="protein sequence ID" value="EEH58266.1"/>
    <property type="molecule type" value="Genomic_DNA"/>
</dbReference>
<evidence type="ECO:0000256" key="6">
    <source>
        <dbReference type="SAM" id="Coils"/>
    </source>
</evidence>
<keyword evidence="1" id="KW-0479">Metal-binding</keyword>
<evidence type="ECO:0000313" key="9">
    <source>
        <dbReference type="Proteomes" id="UP000001876"/>
    </source>
</evidence>
<dbReference type="Pfam" id="PF08238">
    <property type="entry name" value="Sel1"/>
    <property type="match status" value="6"/>
</dbReference>
<feature type="domain" description="MYND-type" evidence="7">
    <location>
        <begin position="720"/>
        <end position="764"/>
    </location>
</feature>
<dbReference type="PANTHER" id="PTHR11102">
    <property type="entry name" value="SEL-1-LIKE PROTEIN"/>
    <property type="match status" value="1"/>
</dbReference>
<keyword evidence="9" id="KW-1185">Reference proteome</keyword>
<dbReference type="GeneID" id="9683373"/>
<dbReference type="AlphaFoldDB" id="C1MRI8"/>
<dbReference type="PANTHER" id="PTHR11102:SF160">
    <property type="entry name" value="ERAD-ASSOCIATED E3 UBIQUITIN-PROTEIN LIGASE COMPONENT HRD3"/>
    <property type="match status" value="1"/>
</dbReference>
<comment type="similarity">
    <text evidence="4">Belongs to the sel-1 family.</text>
</comment>
<proteinExistence type="inferred from homology"/>
<evidence type="ECO:0000256" key="1">
    <source>
        <dbReference type="ARBA" id="ARBA00022723"/>
    </source>
</evidence>
<dbReference type="STRING" id="564608.C1MRI8"/>
<dbReference type="Gene3D" id="1.25.40.10">
    <property type="entry name" value="Tetratricopeptide repeat domain"/>
    <property type="match status" value="3"/>
</dbReference>
<dbReference type="OrthoDB" id="5231159at2759"/>
<dbReference type="SUPFAM" id="SSF144232">
    <property type="entry name" value="HIT/MYND zinc finger-like"/>
    <property type="match status" value="1"/>
</dbReference>
<dbReference type="InterPro" id="IPR011990">
    <property type="entry name" value="TPR-like_helical_dom_sf"/>
</dbReference>
<organism evidence="9">
    <name type="scientific">Micromonas pusilla (strain CCMP1545)</name>
    <name type="common">Picoplanktonic green alga</name>
    <dbReference type="NCBI Taxonomy" id="564608"/>
    <lineage>
        <taxon>Eukaryota</taxon>
        <taxon>Viridiplantae</taxon>
        <taxon>Chlorophyta</taxon>
        <taxon>Mamiellophyceae</taxon>
        <taxon>Mamiellales</taxon>
        <taxon>Mamiellaceae</taxon>
        <taxon>Micromonas</taxon>
    </lineage>
</organism>
<sequence>MPKGKKKTKKKEESVGDLDDVVAAAQSGTSLSGIVDDARVKALVKAAAKGRAKDVEALYIVATRLNRDSEARFADGDETLSKKHFDHAVDLFQAAQSFGHLGAIVELGKLEMGRGDNASAVRCFEFAAAKGSAAAMHALGSLALRDDTGSCRPQIGEEFTDPGREYIAMGWYRRAADAGYVKSMTAIAGIYVDLFEGDEGASSADKTEFIASAVHFYEKAAELGDAKAQYNLGMMIDKGLVEGADTGKARQLIGKAAEAGHTPAQYFMGMSGGPEREQQITSAQATDDSQAQVMAMLIDRFGRTPEERTAISLSREQVEFMDDPRVKAHVDALVNAGNKDAEGATVLVDHRGKVWPGGFHTSAERISNLLRALGFALPRVYRASESEGVSTRANDSNTAEILTEYVGRMTRLHQLLTVQHAELKRYEQEGVEYQKKSFEWFSKAAAMHMRVFEDEDDTVQCASLDNAEFQRSSDYSALLAMRELVCCYAHGRGTAPDAKKRFDLDLKLAENGSIEAMVNVAHAYLTGLADLVSGFTVPPGFPQPDPRDYGWAPMDVAAGEYWLMRAFRAVEPSVTSGTNSKSDNNLDRDLFAGSDLYDEKRSKKILDAAVNGHKSLINRRKKFIREVCERSGLELSSEDLNTFIGHAPEQARHRAVDEPNPYRPRCCFEQIAHCFEFGKHGLPRNLRLAKDMYKVARVWQDHLGYRSDTAANRLDFFRSCAVCSKRYCELGCKLCRGVRYCSKECQLRHWYRDLSGRPSHRSECPRVVTMMPRDVWQFLIDVGIADEGDEERYYADADARAERKKKMKEEQKKLAEAAEEEKKKKAQAAKGLNGCDGYGACWAQCFHREHRKSAYGWVREEGFSYCPDSFCGSKKCELVPCPECHQKAPYIMMDCHGGHCSAHCNMEAMARRRRG</sequence>
<reference evidence="8 9" key="1">
    <citation type="journal article" date="2009" name="Science">
        <title>Green evolution and dynamic adaptations revealed by genomes of the marine picoeukaryotes Micromonas.</title>
        <authorList>
            <person name="Worden A.Z."/>
            <person name="Lee J.H."/>
            <person name="Mock T."/>
            <person name="Rouze P."/>
            <person name="Simmons M.P."/>
            <person name="Aerts A.L."/>
            <person name="Allen A.E."/>
            <person name="Cuvelier M.L."/>
            <person name="Derelle E."/>
            <person name="Everett M.V."/>
            <person name="Foulon E."/>
            <person name="Grimwood J."/>
            <person name="Gundlach H."/>
            <person name="Henrissat B."/>
            <person name="Napoli C."/>
            <person name="McDonald S.M."/>
            <person name="Parker M.S."/>
            <person name="Rombauts S."/>
            <person name="Salamov A."/>
            <person name="Von Dassow P."/>
            <person name="Badger J.H."/>
            <person name="Coutinho P.M."/>
            <person name="Demir E."/>
            <person name="Dubchak I."/>
            <person name="Gentemann C."/>
            <person name="Eikrem W."/>
            <person name="Gready J.E."/>
            <person name="John U."/>
            <person name="Lanier W."/>
            <person name="Lindquist E.A."/>
            <person name="Lucas S."/>
            <person name="Mayer K.F."/>
            <person name="Moreau H."/>
            <person name="Not F."/>
            <person name="Otillar R."/>
            <person name="Panaud O."/>
            <person name="Pangilinan J."/>
            <person name="Paulsen I."/>
            <person name="Piegu B."/>
            <person name="Poliakov A."/>
            <person name="Robbens S."/>
            <person name="Schmutz J."/>
            <person name="Toulza E."/>
            <person name="Wyss T."/>
            <person name="Zelensky A."/>
            <person name="Zhou K."/>
            <person name="Armbrust E.V."/>
            <person name="Bhattacharya D."/>
            <person name="Goodenough U.W."/>
            <person name="Van de Peer Y."/>
            <person name="Grigoriev I.V."/>
        </authorList>
    </citation>
    <scope>NUCLEOTIDE SEQUENCE [LARGE SCALE GENOMIC DNA]</scope>
    <source>
        <strain evidence="8 9">CCMP1545</strain>
    </source>
</reference>
<evidence type="ECO:0000313" key="8">
    <source>
        <dbReference type="EMBL" id="EEH58266.1"/>
    </source>
</evidence>
<evidence type="ECO:0000256" key="4">
    <source>
        <dbReference type="ARBA" id="ARBA00038101"/>
    </source>
</evidence>
<accession>C1MRI8</accession>
<dbReference type="Gene3D" id="6.10.140.2220">
    <property type="match status" value="1"/>
</dbReference>
<dbReference type="SMART" id="SM00671">
    <property type="entry name" value="SEL1"/>
    <property type="match status" value="3"/>
</dbReference>
<evidence type="ECO:0000256" key="5">
    <source>
        <dbReference type="PROSITE-ProRule" id="PRU00134"/>
    </source>
</evidence>
<evidence type="ECO:0000256" key="3">
    <source>
        <dbReference type="ARBA" id="ARBA00022833"/>
    </source>
</evidence>
<dbReference type="InterPro" id="IPR002893">
    <property type="entry name" value="Znf_MYND"/>
</dbReference>
<dbReference type="InterPro" id="IPR006597">
    <property type="entry name" value="Sel1-like"/>
</dbReference>
<dbReference type="RefSeq" id="XP_003058315.1">
    <property type="nucleotide sequence ID" value="XM_003058269.1"/>
</dbReference>
<name>C1MRI8_MICPC</name>
<keyword evidence="2 5" id="KW-0863">Zinc-finger</keyword>
<evidence type="ECO:0000259" key="7">
    <source>
        <dbReference type="PROSITE" id="PS50865"/>
    </source>
</evidence>